<dbReference type="Pfam" id="PF02350">
    <property type="entry name" value="Epimerase_2"/>
    <property type="match status" value="1"/>
</dbReference>
<gene>
    <name evidence="2" type="ORF">A2834_03425</name>
</gene>
<feature type="domain" description="UDP-N-acetylglucosamine 2-epimerase" evidence="1">
    <location>
        <begin position="24"/>
        <end position="366"/>
    </location>
</feature>
<dbReference type="PANTHER" id="PTHR43174:SF3">
    <property type="entry name" value="UDP-N-ACETYLGLUCOSAMINE 2-EPIMERASE"/>
    <property type="match status" value="1"/>
</dbReference>
<evidence type="ECO:0000259" key="1">
    <source>
        <dbReference type="Pfam" id="PF02350"/>
    </source>
</evidence>
<dbReference type="Proteomes" id="UP000179251">
    <property type="component" value="Unassembled WGS sequence"/>
</dbReference>
<dbReference type="PANTHER" id="PTHR43174">
    <property type="entry name" value="UDP-N-ACETYLGLUCOSAMINE 2-EPIMERASE"/>
    <property type="match status" value="1"/>
</dbReference>
<dbReference type="SUPFAM" id="SSF53756">
    <property type="entry name" value="UDP-Glycosyltransferase/glycogen phosphorylase"/>
    <property type="match status" value="1"/>
</dbReference>
<dbReference type="GO" id="GO:0004553">
    <property type="term" value="F:hydrolase activity, hydrolyzing O-glycosyl compounds"/>
    <property type="evidence" value="ECO:0007669"/>
    <property type="project" value="InterPro"/>
</dbReference>
<protein>
    <submittedName>
        <fullName evidence="2">UDP-N-acetyl-D-glucosamine 2-epimerase, UDP-hydrolysing</fullName>
    </submittedName>
</protein>
<organism evidence="2 3">
    <name type="scientific">Candidatus Giovannonibacteria bacterium RIFCSPHIGHO2_01_FULL_45_23</name>
    <dbReference type="NCBI Taxonomy" id="1798325"/>
    <lineage>
        <taxon>Bacteria</taxon>
        <taxon>Candidatus Giovannoniibacteriota</taxon>
    </lineage>
</organism>
<dbReference type="NCBIfam" id="TIGR03568">
    <property type="entry name" value="NeuC_NnaA"/>
    <property type="match status" value="1"/>
</dbReference>
<dbReference type="InterPro" id="IPR003331">
    <property type="entry name" value="UDP_GlcNAc_Epimerase_2_dom"/>
</dbReference>
<reference evidence="2 3" key="1">
    <citation type="journal article" date="2016" name="Nat. Commun.">
        <title>Thousands of microbial genomes shed light on interconnected biogeochemical processes in an aquifer system.</title>
        <authorList>
            <person name="Anantharaman K."/>
            <person name="Brown C.T."/>
            <person name="Hug L.A."/>
            <person name="Sharon I."/>
            <person name="Castelle C.J."/>
            <person name="Probst A.J."/>
            <person name="Thomas B.C."/>
            <person name="Singh A."/>
            <person name="Wilkins M.J."/>
            <person name="Karaoz U."/>
            <person name="Brodie E.L."/>
            <person name="Williams K.H."/>
            <person name="Hubbard S.S."/>
            <person name="Banfield J.F."/>
        </authorList>
    </citation>
    <scope>NUCLEOTIDE SEQUENCE [LARGE SCALE GENOMIC DNA]</scope>
</reference>
<dbReference type="Gene3D" id="3.40.50.2000">
    <property type="entry name" value="Glycogen Phosphorylase B"/>
    <property type="match status" value="2"/>
</dbReference>
<accession>A0A1F5VGM1</accession>
<comment type="caution">
    <text evidence="2">The sequence shown here is derived from an EMBL/GenBank/DDBJ whole genome shotgun (WGS) entry which is preliminary data.</text>
</comment>
<proteinExistence type="predicted"/>
<evidence type="ECO:0000313" key="3">
    <source>
        <dbReference type="Proteomes" id="UP000179251"/>
    </source>
</evidence>
<dbReference type="CDD" id="cd03786">
    <property type="entry name" value="GTB_UDP-GlcNAc_2-Epimerase"/>
    <property type="match status" value="1"/>
</dbReference>
<dbReference type="InterPro" id="IPR029767">
    <property type="entry name" value="WecB-like"/>
</dbReference>
<dbReference type="EMBL" id="MFHD01000017">
    <property type="protein sequence ID" value="OGF62490.1"/>
    <property type="molecule type" value="Genomic_DNA"/>
</dbReference>
<sequence length="381" mass="42712">MMKKIAYVSGTRADFGLMTPVLRAVQKSKKLKLQLYATGMHLMPRFGKTINEVRNFFPAAKHINAVFETDDRFGMARFAGAFLSNIVSVFNKNRPDIVLILGDRVEMLATAMAAIYLGIPIAHIHGGEKTYTVDEVARHAITKMSHVHFAATKESAERIKKMGEEDWRIHVVGAPALDVILNEKLQTRAELCKKLRLNPSEKFILITQHPVSEEWRDAGKQIKETIAAVKYFRLPVVVIYPHADAGGRKIIKVIEKEKRNPLFHIFPSLQYKDFLVLEREAAVWVGNSSAATIEPPSFKTPVVNIGTRQLGRQHGDNVINVGYNRGAIKKVVDKSLNDKVYLAKLQKTKNPWGDGKAGPRVAKILEDVTINSKLLAKQIAY</sequence>
<evidence type="ECO:0000313" key="2">
    <source>
        <dbReference type="EMBL" id="OGF62490.1"/>
    </source>
</evidence>
<dbReference type="STRING" id="1798325.A2834_03425"/>
<dbReference type="InterPro" id="IPR020004">
    <property type="entry name" value="UDP-GlcNAc_Epase"/>
</dbReference>
<dbReference type="AlphaFoldDB" id="A0A1F5VGM1"/>
<dbReference type="GO" id="GO:0006047">
    <property type="term" value="P:UDP-N-acetylglucosamine metabolic process"/>
    <property type="evidence" value="ECO:0007669"/>
    <property type="project" value="InterPro"/>
</dbReference>
<name>A0A1F5VGM1_9BACT</name>